<dbReference type="PROSITE" id="PS50005">
    <property type="entry name" value="TPR"/>
    <property type="match status" value="1"/>
</dbReference>
<dbReference type="InterPro" id="IPR019734">
    <property type="entry name" value="TPR_rpt"/>
</dbReference>
<dbReference type="PANTHER" id="PTHR46082">
    <property type="entry name" value="ATP/GTP-BINDING PROTEIN-RELATED"/>
    <property type="match status" value="1"/>
</dbReference>
<gene>
    <name evidence="3" type="ORF">TWF481_006563</name>
</gene>
<keyword evidence="1" id="KW-0802">TPR repeat</keyword>
<dbReference type="InterPro" id="IPR053137">
    <property type="entry name" value="NLR-like"/>
</dbReference>
<name>A0AAV9W9U7_9PEZI</name>
<comment type="caution">
    <text evidence="3">The sequence shown here is derived from an EMBL/GenBank/DDBJ whole genome shotgun (WGS) entry which is preliminary data.</text>
</comment>
<keyword evidence="4" id="KW-1185">Reference proteome</keyword>
<dbReference type="Proteomes" id="UP001370758">
    <property type="component" value="Unassembled WGS sequence"/>
</dbReference>
<evidence type="ECO:0000256" key="2">
    <source>
        <dbReference type="SAM" id="MobiDB-lite"/>
    </source>
</evidence>
<feature type="repeat" description="TPR" evidence="1">
    <location>
        <begin position="1012"/>
        <end position="1045"/>
    </location>
</feature>
<dbReference type="AlphaFoldDB" id="A0AAV9W9U7"/>
<dbReference type="PANTHER" id="PTHR46082:SF6">
    <property type="entry name" value="AAA+ ATPASE DOMAIN-CONTAINING PROTEIN-RELATED"/>
    <property type="match status" value="1"/>
</dbReference>
<dbReference type="Gene3D" id="3.40.50.300">
    <property type="entry name" value="P-loop containing nucleotide triphosphate hydrolases"/>
    <property type="match status" value="1"/>
</dbReference>
<dbReference type="SMART" id="SM00028">
    <property type="entry name" value="TPR"/>
    <property type="match status" value="3"/>
</dbReference>
<evidence type="ECO:0008006" key="5">
    <source>
        <dbReference type="Google" id="ProtNLM"/>
    </source>
</evidence>
<accession>A0AAV9W9U7</accession>
<dbReference type="GO" id="GO:0043531">
    <property type="term" value="F:ADP binding"/>
    <property type="evidence" value="ECO:0007669"/>
    <property type="project" value="InterPro"/>
</dbReference>
<reference evidence="3 4" key="1">
    <citation type="submission" date="2023-08" db="EMBL/GenBank/DDBJ databases">
        <authorList>
            <person name="Palmer J.M."/>
        </authorList>
    </citation>
    <scope>NUCLEOTIDE SEQUENCE [LARGE SCALE GENOMIC DNA]</scope>
    <source>
        <strain evidence="3 4">TWF481</strain>
    </source>
</reference>
<dbReference type="EMBL" id="JAVHJL010000004">
    <property type="protein sequence ID" value="KAK6504624.1"/>
    <property type="molecule type" value="Genomic_DNA"/>
</dbReference>
<dbReference type="Gene3D" id="1.25.40.10">
    <property type="entry name" value="Tetratricopeptide repeat domain"/>
    <property type="match status" value="1"/>
</dbReference>
<evidence type="ECO:0000256" key="1">
    <source>
        <dbReference type="PROSITE-ProRule" id="PRU00339"/>
    </source>
</evidence>
<sequence>MPPLHSITVRISGLPLAVSKKQVVAAALSKFKEYISGDQPIKCIKSLVTVDPTNPKKNRVAVLTLDRPLPLLFNGQADEDVLEFNFNGARYNVTVDRHFRGLTCLHDRTGAGVVDLIFVSGLAGHAYGSWKASGKTTMWIEDFLTGEDFNDKFRVLLYGYDSQLAESTSVAGIPDFAGTFLAVIASARKADEAAIYSSDYTGSKDPYYQDVIRSASAAFFFGVPNNGIRVDEWKYMVEGQPNWDFIHDLRLDSSYLSHIRRDFAAFVRQRGPAFRVVTILELRETETVKEVDGVWKRAGERKLMVPRSSALSNVNEAPEDILSRDADHSGIAKFGSSNDPEYIILKTKIKECIQGVCKTIEKKPKKPPRKRAAKKKKASAEPSAGKRYFDVPYPRNHVYVERLEISKSLESLISKKKPDEQIRIAICALGGAGKTQVLLNFAYQNRDTYNIFWLYGSSLDLITSGCESIALSVGLKMEGLKPEDKLHRLKEWLHSDSSGNWLLLVDAVDSLEDALVDNIRKLLPNDRGTVVFTTRNRSVVGKLVHPGYCLDLGERMTNEEALAVLRLEPSAGADAEDLESAMTLLEELGFLPLAIAQAAGYLRKAGLHIPEYLERLRKQDFKLLSQPPADEISGPSPQAVMKTWDISYQYIKGQSSSAAQLLRVLSFFDYHEIPKSYFISDMPDNPLAKIGIADEIDFDDAITWLLSFNLVYTFQSAAGESAFRLHRLVSLWTRHAIIDCLCHDIQKVAVGVIKFRIPGVHSVDTIYDNSKWLTCIPHIDAILKNVTTDPNTVLDFDLSLIKRRYARYFESNFSFASAERLYREVLDAYSLSFGKYHRLTTNIVIAMAPLMLDGSAQARKLILEYLPDSETAGDSKLDGRYRLLYELGCAYCAEKEFIKALKCFNQVLGDRSLASGLSDEDDTFHYFLLSGIGSAYAGLGRFDEALRFCGRAFIGLERKLSTGHGHEEAMTIAAELSDTLRKLGRTREAIENYQRLVTSYTQSLGPTHRLTLHSFDDLGTTYMYQKSYREALKWFEHALKTRQIELPAGDREILENINLIAACYSFLDEELPENLKELLDLEDSLPPIPISNQGGSETAESAEQLGSDTKIQSEGHAQLDLDMLAQYRDIMANHFGAEV</sequence>
<protein>
    <recommendedName>
        <fullName evidence="5">NB-ARC domain-containing protein</fullName>
    </recommendedName>
</protein>
<dbReference type="Pfam" id="PF13374">
    <property type="entry name" value="TPR_10"/>
    <property type="match status" value="1"/>
</dbReference>
<dbReference type="SUPFAM" id="SSF48452">
    <property type="entry name" value="TPR-like"/>
    <property type="match status" value="2"/>
</dbReference>
<feature type="compositionally biased region" description="Polar residues" evidence="2">
    <location>
        <begin position="1090"/>
        <end position="1109"/>
    </location>
</feature>
<dbReference type="InterPro" id="IPR011990">
    <property type="entry name" value="TPR-like_helical_dom_sf"/>
</dbReference>
<evidence type="ECO:0000313" key="3">
    <source>
        <dbReference type="EMBL" id="KAK6504624.1"/>
    </source>
</evidence>
<feature type="compositionally biased region" description="Basic residues" evidence="2">
    <location>
        <begin position="363"/>
        <end position="377"/>
    </location>
</feature>
<dbReference type="SUPFAM" id="SSF52540">
    <property type="entry name" value="P-loop containing nucleoside triphosphate hydrolases"/>
    <property type="match status" value="1"/>
</dbReference>
<dbReference type="Pfam" id="PF13424">
    <property type="entry name" value="TPR_12"/>
    <property type="match status" value="1"/>
</dbReference>
<dbReference type="InterPro" id="IPR027417">
    <property type="entry name" value="P-loop_NTPase"/>
</dbReference>
<evidence type="ECO:0000313" key="4">
    <source>
        <dbReference type="Proteomes" id="UP001370758"/>
    </source>
</evidence>
<feature type="region of interest" description="Disordered" evidence="2">
    <location>
        <begin position="1086"/>
        <end position="1109"/>
    </location>
</feature>
<organism evidence="3 4">
    <name type="scientific">Arthrobotrys musiformis</name>
    <dbReference type="NCBI Taxonomy" id="47236"/>
    <lineage>
        <taxon>Eukaryota</taxon>
        <taxon>Fungi</taxon>
        <taxon>Dikarya</taxon>
        <taxon>Ascomycota</taxon>
        <taxon>Pezizomycotina</taxon>
        <taxon>Orbiliomycetes</taxon>
        <taxon>Orbiliales</taxon>
        <taxon>Orbiliaceae</taxon>
        <taxon>Arthrobotrys</taxon>
    </lineage>
</organism>
<proteinExistence type="predicted"/>
<feature type="region of interest" description="Disordered" evidence="2">
    <location>
        <begin position="363"/>
        <end position="383"/>
    </location>
</feature>